<gene>
    <name evidence="5" type="ORF">SAPIO_CDS7758</name>
</gene>
<dbReference type="OMA" id="NYVHVYM"/>
<dbReference type="GeneID" id="27726830"/>
<dbReference type="Pfam" id="PF04082">
    <property type="entry name" value="Fungal_trans"/>
    <property type="match status" value="1"/>
</dbReference>
<dbReference type="InterPro" id="IPR001138">
    <property type="entry name" value="Zn2Cys6_DnaBD"/>
</dbReference>
<feature type="domain" description="Zn(2)-C6 fungal-type" evidence="4">
    <location>
        <begin position="37"/>
        <end position="69"/>
    </location>
</feature>
<feature type="region of interest" description="Disordered" evidence="3">
    <location>
        <begin position="1"/>
        <end position="30"/>
    </location>
</feature>
<evidence type="ECO:0000313" key="6">
    <source>
        <dbReference type="Proteomes" id="UP000028545"/>
    </source>
</evidence>
<reference evidence="5 6" key="1">
    <citation type="journal article" date="2014" name="Genome Announc.">
        <title>Draft genome sequence of the pathogenic fungus Scedosporium apiospermum.</title>
        <authorList>
            <person name="Vandeputte P."/>
            <person name="Ghamrawi S."/>
            <person name="Rechenmann M."/>
            <person name="Iltis A."/>
            <person name="Giraud S."/>
            <person name="Fleury M."/>
            <person name="Thornton C."/>
            <person name="Delhaes L."/>
            <person name="Meyer W."/>
            <person name="Papon N."/>
            <person name="Bouchara J.P."/>
        </authorList>
    </citation>
    <scope>NUCLEOTIDE SEQUENCE [LARGE SCALE GENOMIC DNA]</scope>
    <source>
        <strain evidence="5 6">IHEM 14462</strain>
    </source>
</reference>
<feature type="compositionally biased region" description="Polar residues" evidence="3">
    <location>
        <begin position="1"/>
        <end position="18"/>
    </location>
</feature>
<feature type="region of interest" description="Disordered" evidence="3">
    <location>
        <begin position="683"/>
        <end position="716"/>
    </location>
</feature>
<comment type="caution">
    <text evidence="5">The sequence shown here is derived from an EMBL/GenBank/DDBJ whole genome shotgun (WGS) entry which is preliminary data.</text>
</comment>
<evidence type="ECO:0000256" key="2">
    <source>
        <dbReference type="ARBA" id="ARBA00023242"/>
    </source>
</evidence>
<dbReference type="PROSITE" id="PS50048">
    <property type="entry name" value="ZN2_CY6_FUNGAL_2"/>
    <property type="match status" value="1"/>
</dbReference>
<sequence>MTIATPTGGSSDARSASHMQRRNSTDDHGIKRRAAKACLSCRHRKVRCDVVTDGPPCTNCRLDGVNCIIKKSNRGRRPAALNPRAARQVQSPTPPAPAIAPSPSPQLRPAVVATGGVPNEFFPSLYFEAQRPYTPRSESVEEIQVEMQYQHQVETSNTSPGRLGHDSARSGGIDECAQPDLPVYIRPLPSRITAEDYGYLTSKDALHIPDEELRDELLRTYVDVVHPFMPVLDINSFLTPVVRCDGHSHVSLLLFQAVMFASVAFVDAQFLRTRGYRNRKAARKAFFSRVRLLYGLDCEPDRLALLQSLMLMTYWYDNPDDEKDTWHWMGTALSLAQVLGFHRNPALLRLSSQERKLRSRIWWSCFMRDRQLAIGLRRPPRIRDDDYDVPILTLHDFNLEPPSPDLASFLGQSSFTDANAREVLAMLCIDLAKLCLCMGHIVYSQYTLLGNCPTGSENLLKVIVMPRSEGQEETLISCDAGLEKWIQSQDERCKYTPILPASPENGDSIAKRVIRLHQAVLHMLYLTTVAALHRPHVFRSEPGAVDGPNTQRASRKKVTEAAIAMTRLAFDLQSSNQLRHLPSSSISAFLSAALIHLLDSRSHDEGIRNVSIGRFYQCVQVLQHLQDMYSSADYTLNFLGSVLKRTDVNVPGLGFVFPSGLAGERIQDLSRCAHSLPNLRGTARIDTAYPSPSGSGNNQASREIPGGPESGSQVDPIRASTPMQYTATEAWPSRQGTAVQDRRAGEIMTDMSQISLWGDMDSLFPALFNFDGEANASTLNNGPRPSSEWPFPSLDFARRDDYSRV</sequence>
<dbReference type="Pfam" id="PF00172">
    <property type="entry name" value="Zn_clus"/>
    <property type="match status" value="1"/>
</dbReference>
<dbReference type="PANTHER" id="PTHR47425:SF3">
    <property type="entry name" value="ZN(II)2CYS6 TRANSCRIPTION FACTOR (EUROFUNG)"/>
    <property type="match status" value="1"/>
</dbReference>
<dbReference type="CDD" id="cd00067">
    <property type="entry name" value="GAL4"/>
    <property type="match status" value="1"/>
</dbReference>
<feature type="compositionally biased region" description="Polar residues" evidence="3">
    <location>
        <begin position="690"/>
        <end position="701"/>
    </location>
</feature>
<feature type="compositionally biased region" description="Low complexity" evidence="3">
    <location>
        <begin position="78"/>
        <end position="87"/>
    </location>
</feature>
<dbReference type="VEuPathDB" id="FungiDB:SAPIO_CDS7758"/>
<keyword evidence="1" id="KW-0479">Metal-binding</keyword>
<feature type="compositionally biased region" description="Pro residues" evidence="3">
    <location>
        <begin position="92"/>
        <end position="105"/>
    </location>
</feature>
<dbReference type="KEGG" id="sapo:SAPIO_CDS7758"/>
<keyword evidence="2" id="KW-0539">Nucleus</keyword>
<dbReference type="SMART" id="SM00066">
    <property type="entry name" value="GAL4"/>
    <property type="match status" value="1"/>
</dbReference>
<proteinExistence type="predicted"/>
<evidence type="ECO:0000256" key="1">
    <source>
        <dbReference type="ARBA" id="ARBA00022723"/>
    </source>
</evidence>
<evidence type="ECO:0000313" key="5">
    <source>
        <dbReference type="EMBL" id="KEZ41583.1"/>
    </source>
</evidence>
<dbReference type="InterPro" id="IPR036864">
    <property type="entry name" value="Zn2-C6_fun-type_DNA-bd_sf"/>
</dbReference>
<dbReference type="AlphaFoldDB" id="A0A084G2M1"/>
<protein>
    <recommendedName>
        <fullName evidence="4">Zn(2)-C6 fungal-type domain-containing protein</fullName>
    </recommendedName>
</protein>
<evidence type="ECO:0000259" key="4">
    <source>
        <dbReference type="PROSITE" id="PS50048"/>
    </source>
</evidence>
<name>A0A084G2M1_PSEDA</name>
<dbReference type="InterPro" id="IPR052761">
    <property type="entry name" value="Fungal_Detox/Toxin_TFs"/>
</dbReference>
<organism evidence="5 6">
    <name type="scientific">Pseudallescheria apiosperma</name>
    <name type="common">Scedosporium apiospermum</name>
    <dbReference type="NCBI Taxonomy" id="563466"/>
    <lineage>
        <taxon>Eukaryota</taxon>
        <taxon>Fungi</taxon>
        <taxon>Dikarya</taxon>
        <taxon>Ascomycota</taxon>
        <taxon>Pezizomycotina</taxon>
        <taxon>Sordariomycetes</taxon>
        <taxon>Hypocreomycetidae</taxon>
        <taxon>Microascales</taxon>
        <taxon>Microascaceae</taxon>
        <taxon>Scedosporium</taxon>
    </lineage>
</organism>
<dbReference type="HOGENOM" id="CLU_006329_1_0_1"/>
<dbReference type="RefSeq" id="XP_016641382.1">
    <property type="nucleotide sequence ID" value="XM_016789555.1"/>
</dbReference>
<dbReference type="OrthoDB" id="4451586at2759"/>
<dbReference type="CDD" id="cd12148">
    <property type="entry name" value="fungal_TF_MHR"/>
    <property type="match status" value="1"/>
</dbReference>
<dbReference type="PANTHER" id="PTHR47425">
    <property type="entry name" value="FARB-RELATED"/>
    <property type="match status" value="1"/>
</dbReference>
<dbReference type="GO" id="GO:0006351">
    <property type="term" value="P:DNA-templated transcription"/>
    <property type="evidence" value="ECO:0007669"/>
    <property type="project" value="InterPro"/>
</dbReference>
<dbReference type="SUPFAM" id="SSF57701">
    <property type="entry name" value="Zn2/Cys6 DNA-binding domain"/>
    <property type="match status" value="1"/>
</dbReference>
<dbReference type="GO" id="GO:0000981">
    <property type="term" value="F:DNA-binding transcription factor activity, RNA polymerase II-specific"/>
    <property type="evidence" value="ECO:0007669"/>
    <property type="project" value="InterPro"/>
</dbReference>
<dbReference type="PROSITE" id="PS00463">
    <property type="entry name" value="ZN2_CY6_FUNGAL_1"/>
    <property type="match status" value="1"/>
</dbReference>
<evidence type="ECO:0000256" key="3">
    <source>
        <dbReference type="SAM" id="MobiDB-lite"/>
    </source>
</evidence>
<feature type="region of interest" description="Disordered" evidence="3">
    <location>
        <begin position="75"/>
        <end position="105"/>
    </location>
</feature>
<dbReference type="SMART" id="SM00906">
    <property type="entry name" value="Fungal_trans"/>
    <property type="match status" value="1"/>
</dbReference>
<accession>A0A084G2M1</accession>
<keyword evidence="6" id="KW-1185">Reference proteome</keyword>
<dbReference type="EMBL" id="JOWA01000110">
    <property type="protein sequence ID" value="KEZ41583.1"/>
    <property type="molecule type" value="Genomic_DNA"/>
</dbReference>
<dbReference type="GO" id="GO:0008270">
    <property type="term" value="F:zinc ion binding"/>
    <property type="evidence" value="ECO:0007669"/>
    <property type="project" value="InterPro"/>
</dbReference>
<dbReference type="Proteomes" id="UP000028545">
    <property type="component" value="Unassembled WGS sequence"/>
</dbReference>
<dbReference type="InterPro" id="IPR007219">
    <property type="entry name" value="XnlR_reg_dom"/>
</dbReference>
<dbReference type="GO" id="GO:0003677">
    <property type="term" value="F:DNA binding"/>
    <property type="evidence" value="ECO:0007669"/>
    <property type="project" value="InterPro"/>
</dbReference>
<dbReference type="Gene3D" id="4.10.240.10">
    <property type="entry name" value="Zn(2)-C6 fungal-type DNA-binding domain"/>
    <property type="match status" value="1"/>
</dbReference>